<keyword evidence="7" id="KW-1185">Reference proteome</keyword>
<dbReference type="PANTHER" id="PTHR13026">
    <property type="entry name" value="NNP-1 PROTEIN NOVEL NUCLEAR PROTEIN 1 NOP52"/>
    <property type="match status" value="1"/>
</dbReference>
<dbReference type="OMA" id="GFWETTV"/>
<feature type="compositionally biased region" description="Basic residues" evidence="5">
    <location>
        <begin position="338"/>
        <end position="371"/>
    </location>
</feature>
<evidence type="ECO:0000256" key="3">
    <source>
        <dbReference type="ARBA" id="ARBA00022552"/>
    </source>
</evidence>
<protein>
    <submittedName>
        <fullName evidence="6">RIBOSOMAL RNA-PROCESSING 1</fullName>
    </submittedName>
</protein>
<evidence type="ECO:0000313" key="6">
    <source>
        <dbReference type="EMBL" id="KAJ5077523.1"/>
    </source>
</evidence>
<keyword evidence="4" id="KW-0539">Nucleus</keyword>
<name>A0A9Q0LR89_ANAIG</name>
<dbReference type="GO" id="GO:0005634">
    <property type="term" value="C:nucleus"/>
    <property type="evidence" value="ECO:0007669"/>
    <property type="project" value="UniProtKB-SubCell"/>
</dbReference>
<evidence type="ECO:0000256" key="1">
    <source>
        <dbReference type="ARBA" id="ARBA00004123"/>
    </source>
</evidence>
<comment type="subcellular location">
    <subcellularLocation>
        <location evidence="1">Nucleus</location>
    </subcellularLocation>
</comment>
<comment type="similarity">
    <text evidence="2">Belongs to the RRP1 family.</text>
</comment>
<evidence type="ECO:0000256" key="5">
    <source>
        <dbReference type="SAM" id="MobiDB-lite"/>
    </source>
</evidence>
<evidence type="ECO:0000313" key="7">
    <source>
        <dbReference type="Proteomes" id="UP001149090"/>
    </source>
</evidence>
<organism evidence="6 7">
    <name type="scientific">Anaeramoeba ignava</name>
    <name type="common">Anaerobic marine amoeba</name>
    <dbReference type="NCBI Taxonomy" id="1746090"/>
    <lineage>
        <taxon>Eukaryota</taxon>
        <taxon>Metamonada</taxon>
        <taxon>Anaeramoebidae</taxon>
        <taxon>Anaeramoeba</taxon>
    </lineage>
</organism>
<sequence length="371" mass="44733">MQKKLNSKSNNIFKDLASNKLETREQAINQLQFWFQNTEINQLEMLKLWKALFYNFWLSDKTEFQVKLMNKIISLTKFIQEEHLMLFLEAFLITMQREWKGIDFYRLDKYYLFMRKIIAHFLSFLLSKNFSQTWIQKFDLVLFNTIFSPNKDDLSKGVTLHIISIFVEELRKNCFDISIENLCSILQSFWKLITETNDFTIIQYVQRNIFQKIISIDAANILETNNQEKEKEKQNEKQNSLFKSTEDLKFFLTNLSESLLKLASSREIAQENRNQLYSFRQKVLLIKSQIWPDEILPNEIKSNLKKRKEPNFSQIDIQKLLEETSKNFDNTKQFNKVQPKKLRKKIRKKKNEKKPKNRKNRKIKKKTNKFN</sequence>
<reference evidence="6" key="1">
    <citation type="submission" date="2022-10" db="EMBL/GenBank/DDBJ databases">
        <title>Novel sulphate-reducing endosymbionts in the free-living metamonad Anaeramoeba.</title>
        <authorList>
            <person name="Jerlstrom-Hultqvist J."/>
            <person name="Cepicka I."/>
            <person name="Gallot-Lavallee L."/>
            <person name="Salas-Leiva D."/>
            <person name="Curtis B.A."/>
            <person name="Zahonova K."/>
            <person name="Pipaliya S."/>
            <person name="Dacks J."/>
            <person name="Roger A.J."/>
        </authorList>
    </citation>
    <scope>NUCLEOTIDE SEQUENCE</scope>
    <source>
        <strain evidence="6">BMAN</strain>
    </source>
</reference>
<gene>
    <name evidence="6" type="ORF">M0811_06046</name>
</gene>
<feature type="region of interest" description="Disordered" evidence="5">
    <location>
        <begin position="330"/>
        <end position="371"/>
    </location>
</feature>
<dbReference type="GO" id="GO:0030688">
    <property type="term" value="C:preribosome, small subunit precursor"/>
    <property type="evidence" value="ECO:0007669"/>
    <property type="project" value="InterPro"/>
</dbReference>
<dbReference type="PANTHER" id="PTHR13026:SF0">
    <property type="entry name" value="RIBOSOMAL RNA PROCESSING 1B"/>
    <property type="match status" value="1"/>
</dbReference>
<proteinExistence type="inferred from homology"/>
<dbReference type="Pfam" id="PF05997">
    <property type="entry name" value="Nop52"/>
    <property type="match status" value="1"/>
</dbReference>
<dbReference type="InterPro" id="IPR010301">
    <property type="entry name" value="RRP1"/>
</dbReference>
<dbReference type="OrthoDB" id="2019504at2759"/>
<comment type="caution">
    <text evidence="6">The sequence shown here is derived from an EMBL/GenBank/DDBJ whole genome shotgun (WGS) entry which is preliminary data.</text>
</comment>
<evidence type="ECO:0000256" key="2">
    <source>
        <dbReference type="ARBA" id="ARBA00006374"/>
    </source>
</evidence>
<accession>A0A9Q0LR89</accession>
<dbReference type="EMBL" id="JAPDFW010000058">
    <property type="protein sequence ID" value="KAJ5077523.1"/>
    <property type="molecule type" value="Genomic_DNA"/>
</dbReference>
<dbReference type="GO" id="GO:0006364">
    <property type="term" value="P:rRNA processing"/>
    <property type="evidence" value="ECO:0007669"/>
    <property type="project" value="UniProtKB-KW"/>
</dbReference>
<dbReference type="Proteomes" id="UP001149090">
    <property type="component" value="Unassembled WGS sequence"/>
</dbReference>
<keyword evidence="3" id="KW-0698">rRNA processing</keyword>
<dbReference type="AlphaFoldDB" id="A0A9Q0LR89"/>
<evidence type="ECO:0000256" key="4">
    <source>
        <dbReference type="ARBA" id="ARBA00023242"/>
    </source>
</evidence>